<keyword evidence="10" id="KW-0744">Spermatogenesis</keyword>
<dbReference type="SUPFAM" id="SSF63748">
    <property type="entry name" value="Tudor/PWWP/MBT"/>
    <property type="match status" value="1"/>
</dbReference>
<keyword evidence="3" id="KW-0217">Developmental protein</keyword>
<protein>
    <recommendedName>
        <fullName evidence="14">RING finger protein 17</fullName>
    </recommendedName>
</protein>
<evidence type="ECO:0000256" key="14">
    <source>
        <dbReference type="ARBA" id="ARBA00072636"/>
    </source>
</evidence>
<dbReference type="GO" id="GO:0005634">
    <property type="term" value="C:nucleus"/>
    <property type="evidence" value="ECO:0007669"/>
    <property type="project" value="UniProtKB-SubCell"/>
</dbReference>
<comment type="subunit">
    <text evidence="13">Interacts with MXD1, MXD3, MXD4, MXI1 and PIWIL1. Self-associates.</text>
</comment>
<evidence type="ECO:0000313" key="17">
    <source>
        <dbReference type="Proteomes" id="UP000528690"/>
    </source>
</evidence>
<evidence type="ECO:0000256" key="3">
    <source>
        <dbReference type="ARBA" id="ARBA00022473"/>
    </source>
</evidence>
<keyword evidence="5" id="KW-0479">Metal-binding</keyword>
<evidence type="ECO:0000256" key="11">
    <source>
        <dbReference type="ARBA" id="ARBA00023242"/>
    </source>
</evidence>
<evidence type="ECO:0000256" key="9">
    <source>
        <dbReference type="ARBA" id="ARBA00022833"/>
    </source>
</evidence>
<dbReference type="SMART" id="SM00333">
    <property type="entry name" value="TUDOR"/>
    <property type="match status" value="1"/>
</dbReference>
<keyword evidence="4" id="KW-0963">Cytoplasm</keyword>
<dbReference type="Pfam" id="PF00567">
    <property type="entry name" value="TUDOR"/>
    <property type="match status" value="1"/>
</dbReference>
<feature type="non-terminal residue" evidence="16">
    <location>
        <position position="1"/>
    </location>
</feature>
<keyword evidence="17" id="KW-1185">Reference proteome</keyword>
<evidence type="ECO:0000259" key="15">
    <source>
        <dbReference type="PROSITE" id="PS50304"/>
    </source>
</evidence>
<organism evidence="16 17">
    <name type="scientific">Anhinga rufa</name>
    <name type="common">African darter</name>
    <dbReference type="NCBI Taxonomy" id="317792"/>
    <lineage>
        <taxon>Eukaryota</taxon>
        <taxon>Metazoa</taxon>
        <taxon>Chordata</taxon>
        <taxon>Craniata</taxon>
        <taxon>Vertebrata</taxon>
        <taxon>Euteleostomi</taxon>
        <taxon>Archelosauria</taxon>
        <taxon>Archosauria</taxon>
        <taxon>Dinosauria</taxon>
        <taxon>Saurischia</taxon>
        <taxon>Theropoda</taxon>
        <taxon>Coelurosauria</taxon>
        <taxon>Aves</taxon>
        <taxon>Neognathae</taxon>
        <taxon>Neoaves</taxon>
        <taxon>Aequornithes</taxon>
        <taxon>Suliformes</taxon>
        <taxon>Anhingidae</taxon>
        <taxon>Anhinga</taxon>
    </lineage>
</organism>
<comment type="function">
    <text evidence="12">Seems to be involved in regulation of transcriptional activity of MYC. In vitro, inhibits DNA-binding activity of Mad-MAX heterodimers. Can recruit Mad transcriptional repressors (MXD1, MXD3, MXD4 and MXI1) to the cytoplasm. May be involved in spermiogenesis.</text>
</comment>
<dbReference type="GO" id="GO:0008270">
    <property type="term" value="F:zinc ion binding"/>
    <property type="evidence" value="ECO:0007669"/>
    <property type="project" value="UniProtKB-KW"/>
</dbReference>
<keyword evidence="8" id="KW-0221">Differentiation</keyword>
<evidence type="ECO:0000256" key="2">
    <source>
        <dbReference type="ARBA" id="ARBA00004496"/>
    </source>
</evidence>
<proteinExistence type="predicted"/>
<evidence type="ECO:0000256" key="1">
    <source>
        <dbReference type="ARBA" id="ARBA00004123"/>
    </source>
</evidence>
<comment type="caution">
    <text evidence="16">The sequence shown here is derived from an EMBL/GenBank/DDBJ whole genome shotgun (WGS) entry which is preliminary data.</text>
</comment>
<keyword evidence="11" id="KW-0539">Nucleus</keyword>
<evidence type="ECO:0000256" key="13">
    <source>
        <dbReference type="ARBA" id="ARBA00062119"/>
    </source>
</evidence>
<feature type="non-terminal residue" evidence="16">
    <location>
        <position position="273"/>
    </location>
</feature>
<dbReference type="Gene3D" id="2.30.30.140">
    <property type="match status" value="1"/>
</dbReference>
<dbReference type="FunFam" id="2.30.30.140:FF:000114">
    <property type="entry name" value="RING finger protein 17"/>
    <property type="match status" value="1"/>
</dbReference>
<comment type="subcellular location">
    <subcellularLocation>
        <location evidence="2">Cytoplasm</location>
    </subcellularLocation>
    <subcellularLocation>
        <location evidence="1">Nucleus</location>
    </subcellularLocation>
</comment>
<dbReference type="GO" id="GO:0005737">
    <property type="term" value="C:cytoplasm"/>
    <property type="evidence" value="ECO:0007669"/>
    <property type="project" value="UniProtKB-SubCell"/>
</dbReference>
<dbReference type="InterPro" id="IPR002999">
    <property type="entry name" value="Tudor"/>
</dbReference>
<gene>
    <name evidence="16" type="primary">Rnf17</name>
    <name evidence="16" type="ORF">ANHRUF_R09438</name>
</gene>
<dbReference type="GO" id="GO:0007283">
    <property type="term" value="P:spermatogenesis"/>
    <property type="evidence" value="ECO:0007669"/>
    <property type="project" value="UniProtKB-KW"/>
</dbReference>
<dbReference type="OrthoDB" id="5800423at2759"/>
<dbReference type="Proteomes" id="UP000528690">
    <property type="component" value="Unassembled WGS sequence"/>
</dbReference>
<dbReference type="PANTHER" id="PTHR16442:SF1">
    <property type="entry name" value="RING FINGER PROTEIN 17"/>
    <property type="match status" value="1"/>
</dbReference>
<accession>A0A7L3GN79</accession>
<sequence>KIFQAVVSCIGRDGTIYIIPKSFEIELTKLMTEIQSNFKCLGLLEPYCWKKGEACVVRGSDTMWYRGKVVELGGSTLQVQYIDHGYIERIPQCHLYPTTLYTGIPPFCIPCQLYKTVPIGNIWQQDAVDCLQELLTNEEVEIHVQELPDNPWGKLSINLYFGRTSLTSFMVYQKYCVAEDCSDIPELELLEGDFPILPSYMLPPLPSPGDTFPVRVTHLVSPKEVYICLDPSKNLMKQSTTEGDANCDSESLDEALKWCNKSVECFPLLTHFQ</sequence>
<evidence type="ECO:0000256" key="12">
    <source>
        <dbReference type="ARBA" id="ARBA00057086"/>
    </source>
</evidence>
<evidence type="ECO:0000313" key="16">
    <source>
        <dbReference type="EMBL" id="NXT94543.1"/>
    </source>
</evidence>
<dbReference type="GO" id="GO:0030154">
    <property type="term" value="P:cell differentiation"/>
    <property type="evidence" value="ECO:0007669"/>
    <property type="project" value="UniProtKB-KW"/>
</dbReference>
<evidence type="ECO:0000256" key="4">
    <source>
        <dbReference type="ARBA" id="ARBA00022490"/>
    </source>
</evidence>
<evidence type="ECO:0000256" key="10">
    <source>
        <dbReference type="ARBA" id="ARBA00022871"/>
    </source>
</evidence>
<feature type="domain" description="Tudor" evidence="15">
    <location>
        <begin position="48"/>
        <end position="105"/>
    </location>
</feature>
<evidence type="ECO:0000256" key="5">
    <source>
        <dbReference type="ARBA" id="ARBA00022723"/>
    </source>
</evidence>
<evidence type="ECO:0000256" key="7">
    <source>
        <dbReference type="ARBA" id="ARBA00022771"/>
    </source>
</evidence>
<dbReference type="AlphaFoldDB" id="A0A7L3GN79"/>
<dbReference type="EMBL" id="VZTV01101294">
    <property type="protein sequence ID" value="NXT94543.1"/>
    <property type="molecule type" value="Genomic_DNA"/>
</dbReference>
<dbReference type="PANTHER" id="PTHR16442">
    <property type="entry name" value="RING FINGER PROTEIN 17"/>
    <property type="match status" value="1"/>
</dbReference>
<keyword evidence="7" id="KW-0863">Zinc-finger</keyword>
<keyword evidence="9" id="KW-0862">Zinc</keyword>
<keyword evidence="6" id="KW-0677">Repeat</keyword>
<evidence type="ECO:0000256" key="6">
    <source>
        <dbReference type="ARBA" id="ARBA00022737"/>
    </source>
</evidence>
<name>A0A7L3GN79_9AVES</name>
<evidence type="ECO:0000256" key="8">
    <source>
        <dbReference type="ARBA" id="ARBA00022782"/>
    </source>
</evidence>
<dbReference type="PROSITE" id="PS50304">
    <property type="entry name" value="TUDOR"/>
    <property type="match status" value="1"/>
</dbReference>
<reference evidence="16 17" key="1">
    <citation type="submission" date="2019-09" db="EMBL/GenBank/DDBJ databases">
        <title>Bird 10,000 Genomes (B10K) Project - Family phase.</title>
        <authorList>
            <person name="Zhang G."/>
        </authorList>
    </citation>
    <scope>NUCLEOTIDE SEQUENCE [LARGE SCALE GENOMIC DNA]</scope>
    <source>
        <strain evidence="16">B10K-DU-029-28</strain>
    </source>
</reference>